<accession>A0A3L8DRS2</accession>
<evidence type="ECO:0000313" key="6">
    <source>
        <dbReference type="Proteomes" id="UP000279307"/>
    </source>
</evidence>
<feature type="region of interest" description="Disordered" evidence="3">
    <location>
        <begin position="370"/>
        <end position="391"/>
    </location>
</feature>
<feature type="compositionally biased region" description="Polar residues" evidence="3">
    <location>
        <begin position="376"/>
        <end position="389"/>
    </location>
</feature>
<comment type="similarity">
    <text evidence="1">Belongs to the arrestin family.</text>
</comment>
<dbReference type="SUPFAM" id="SSF81296">
    <property type="entry name" value="E set domains"/>
    <property type="match status" value="2"/>
</dbReference>
<sequence>MPSIQTFYVEFDRPNAIYAPGEIISGNIVVNLVKQKTIRALNLSAKGEAYVRWSEQVPERDSNGRIHFRTIYYAGRETYFHVTYPVLAKSKGCISPAKIDSTLSQSKILREYFRINRQFVTYAIRRRAEDFFREFYVMSSLISDGMAYIPAGLNRYPFHIQIPLNIPCSFEHKYGYIRYTIKAIIDRPWRFDHECKAAFTVITIYDLNAHRERCISLHDEVCKNFYTLCCFDGTMNVEITIPTTGFVPGQYIEVTLGLRNNNNIVQRVCAKLEQFLQFHAKGDFHISSTTKRDKSIVAGMQKMGPFDQNAVINLQIYVPPIPPSDLEFCSIIQLRYFLYIILEVSGLHLNISKEYPIVIGTLPLRPDPSAPMISSPPLTSTDFQSTSNEPDPLGFAPPSYEECCGSRVNNIKEHGESEYVYGANQPFAPRYPVFNFSSSYSHS</sequence>
<dbReference type="EMBL" id="QOIP01000005">
    <property type="protein sequence ID" value="RLU22498.1"/>
    <property type="molecule type" value="Genomic_DNA"/>
</dbReference>
<dbReference type="InterPro" id="IPR050357">
    <property type="entry name" value="Arrestin_domain-protein"/>
</dbReference>
<evidence type="ECO:0000313" key="5">
    <source>
        <dbReference type="EMBL" id="RLU22498.1"/>
    </source>
</evidence>
<dbReference type="InterPro" id="IPR014756">
    <property type="entry name" value="Ig_E-set"/>
</dbReference>
<proteinExistence type="inferred from homology"/>
<dbReference type="SMART" id="SM01017">
    <property type="entry name" value="Arrestin_C"/>
    <property type="match status" value="1"/>
</dbReference>
<comment type="caution">
    <text evidence="5">The sequence shown here is derived from an EMBL/GenBank/DDBJ whole genome shotgun (WGS) entry which is preliminary data.</text>
</comment>
<dbReference type="InterPro" id="IPR014752">
    <property type="entry name" value="Arrestin-like_C"/>
</dbReference>
<dbReference type="Proteomes" id="UP000279307">
    <property type="component" value="Chromosome 5"/>
</dbReference>
<protein>
    <recommendedName>
        <fullName evidence="4">Arrestin C-terminal-like domain-containing protein</fullName>
    </recommendedName>
</protein>
<feature type="domain" description="Arrestin C-terminal-like" evidence="4">
    <location>
        <begin position="231"/>
        <end position="364"/>
    </location>
</feature>
<keyword evidence="2" id="KW-0716">Sensory transduction</keyword>
<gene>
    <name evidence="5" type="ORF">DMN91_004776</name>
</gene>
<dbReference type="AlphaFoldDB" id="A0A3L8DRS2"/>
<dbReference type="PANTHER" id="PTHR11188">
    <property type="entry name" value="ARRESTIN DOMAIN CONTAINING PROTEIN"/>
    <property type="match status" value="1"/>
</dbReference>
<dbReference type="GO" id="GO:0015031">
    <property type="term" value="P:protein transport"/>
    <property type="evidence" value="ECO:0007669"/>
    <property type="project" value="TreeGrafter"/>
</dbReference>
<dbReference type="InterPro" id="IPR011022">
    <property type="entry name" value="Arrestin_C-like"/>
</dbReference>
<evidence type="ECO:0000256" key="3">
    <source>
        <dbReference type="SAM" id="MobiDB-lite"/>
    </source>
</evidence>
<evidence type="ECO:0000256" key="2">
    <source>
        <dbReference type="ARBA" id="ARBA00022606"/>
    </source>
</evidence>
<dbReference type="PANTHER" id="PTHR11188:SF176">
    <property type="entry name" value="ARRESTIN DOMAIN-CONTAINING PROTEIN 1"/>
    <property type="match status" value="1"/>
</dbReference>
<evidence type="ECO:0000256" key="1">
    <source>
        <dbReference type="ARBA" id="ARBA00005298"/>
    </source>
</evidence>
<name>A0A3L8DRS2_OOCBI</name>
<dbReference type="InterPro" id="IPR011021">
    <property type="entry name" value="Arrestin-like_N"/>
</dbReference>
<organism evidence="5 6">
    <name type="scientific">Ooceraea biroi</name>
    <name type="common">Clonal raider ant</name>
    <name type="synonym">Cerapachys biroi</name>
    <dbReference type="NCBI Taxonomy" id="2015173"/>
    <lineage>
        <taxon>Eukaryota</taxon>
        <taxon>Metazoa</taxon>
        <taxon>Ecdysozoa</taxon>
        <taxon>Arthropoda</taxon>
        <taxon>Hexapoda</taxon>
        <taxon>Insecta</taxon>
        <taxon>Pterygota</taxon>
        <taxon>Neoptera</taxon>
        <taxon>Endopterygota</taxon>
        <taxon>Hymenoptera</taxon>
        <taxon>Apocrita</taxon>
        <taxon>Aculeata</taxon>
        <taxon>Formicoidea</taxon>
        <taxon>Formicidae</taxon>
        <taxon>Dorylinae</taxon>
        <taxon>Ooceraea</taxon>
    </lineage>
</organism>
<dbReference type="Gene3D" id="2.60.40.640">
    <property type="match status" value="2"/>
</dbReference>
<dbReference type="Pfam" id="PF02752">
    <property type="entry name" value="Arrestin_C"/>
    <property type="match status" value="1"/>
</dbReference>
<dbReference type="GO" id="GO:0005737">
    <property type="term" value="C:cytoplasm"/>
    <property type="evidence" value="ECO:0007669"/>
    <property type="project" value="TreeGrafter"/>
</dbReference>
<dbReference type="OrthoDB" id="2333384at2759"/>
<dbReference type="Pfam" id="PF00339">
    <property type="entry name" value="Arrestin_N"/>
    <property type="match status" value="2"/>
</dbReference>
<evidence type="ECO:0000259" key="4">
    <source>
        <dbReference type="SMART" id="SM01017"/>
    </source>
</evidence>
<reference evidence="5 6" key="1">
    <citation type="journal article" date="2018" name="Genome Res.">
        <title>The genomic architecture and molecular evolution of ant odorant receptors.</title>
        <authorList>
            <person name="McKenzie S.K."/>
            <person name="Kronauer D.J.C."/>
        </authorList>
    </citation>
    <scope>NUCLEOTIDE SEQUENCE [LARGE SCALE GENOMIC DNA]</scope>
    <source>
        <strain evidence="5">Clonal line C1</strain>
    </source>
</reference>